<evidence type="ECO:0000313" key="3">
    <source>
        <dbReference type="Proteomes" id="UP000038802"/>
    </source>
</evidence>
<organism evidence="1 3">
    <name type="scientific">Mycobacterium tuberculosis</name>
    <dbReference type="NCBI Taxonomy" id="1773"/>
    <lineage>
        <taxon>Bacteria</taxon>
        <taxon>Bacillati</taxon>
        <taxon>Actinomycetota</taxon>
        <taxon>Actinomycetes</taxon>
        <taxon>Mycobacteriales</taxon>
        <taxon>Mycobacteriaceae</taxon>
        <taxon>Mycobacterium</taxon>
        <taxon>Mycobacterium tuberculosis complex</taxon>
    </lineage>
</organism>
<evidence type="ECO:0000313" key="4">
    <source>
        <dbReference type="Proteomes" id="UP000044938"/>
    </source>
</evidence>
<reference evidence="1" key="1">
    <citation type="submission" date="2015-03" db="EMBL/GenBank/DDBJ databases">
        <authorList>
            <person name="Murphy D."/>
        </authorList>
    </citation>
    <scope>NUCLEOTIDE SEQUENCE [LARGE SCALE GENOMIC DNA]</scope>
    <source>
        <strain evidence="1">K00500041</strain>
    </source>
</reference>
<sequence length="64" mass="6759">MSLPSPVFVGFTFSAMLFTIASKRSSCDRNALRTCHTTLNRLLSANAADGSTPSGTATGKMTYP</sequence>
<reference evidence="3 4" key="2">
    <citation type="submission" date="2015-03" db="EMBL/GenBank/DDBJ databases">
        <authorList>
            <consortium name="Pathogen Informatics"/>
        </authorList>
    </citation>
    <scope>NUCLEOTIDE SEQUENCE [LARGE SCALE GENOMIC DNA]</scope>
    <source>
        <strain evidence="3">K00500041</strain>
        <strain evidence="2 4">M09401471</strain>
    </source>
</reference>
<evidence type="ECO:0000313" key="2">
    <source>
        <dbReference type="EMBL" id="COV40414.1"/>
    </source>
</evidence>
<name>A0A0U0QTT6_MYCTX</name>
<evidence type="ECO:0000313" key="1">
    <source>
        <dbReference type="EMBL" id="COV18029.1"/>
    </source>
</evidence>
<dbReference type="AlphaFoldDB" id="A0A0U0QTT6"/>
<protein>
    <submittedName>
        <fullName evidence="1">Uncharacterized protein</fullName>
    </submittedName>
</protein>
<dbReference type="Proteomes" id="UP000038802">
    <property type="component" value="Unassembled WGS sequence"/>
</dbReference>
<proteinExistence type="predicted"/>
<gene>
    <name evidence="1" type="ORF">ERS007703_00745</name>
    <name evidence="2" type="ORF">ERS007720_00141</name>
</gene>
<accession>A0A0U0QTT6</accession>
<dbReference type="EMBL" id="CSAE01000049">
    <property type="protein sequence ID" value="COV18029.1"/>
    <property type="molecule type" value="Genomic_DNA"/>
</dbReference>
<dbReference type="Proteomes" id="UP000044938">
    <property type="component" value="Unassembled WGS sequence"/>
</dbReference>
<dbReference type="EMBL" id="CSAJ01000008">
    <property type="protein sequence ID" value="COV40414.1"/>
    <property type="molecule type" value="Genomic_DNA"/>
</dbReference>